<reference evidence="7 8" key="1">
    <citation type="journal article" date="2018" name="Front. Microbiol.">
        <title>Genome-Based Analysis Reveals the Taxonomy and Diversity of the Family Idiomarinaceae.</title>
        <authorList>
            <person name="Liu Y."/>
            <person name="Lai Q."/>
            <person name="Shao Z."/>
        </authorList>
    </citation>
    <scope>NUCLEOTIDE SEQUENCE [LARGE SCALE GENOMIC DNA]</scope>
    <source>
        <strain evidence="7 8">GBSy1</strain>
    </source>
</reference>
<keyword evidence="3" id="KW-0805">Transcription regulation</keyword>
<evidence type="ECO:0000256" key="2">
    <source>
        <dbReference type="ARBA" id="ARBA00022840"/>
    </source>
</evidence>
<keyword evidence="4" id="KW-0238">DNA-binding</keyword>
<dbReference type="InterPro" id="IPR009057">
    <property type="entry name" value="Homeodomain-like_sf"/>
</dbReference>
<evidence type="ECO:0000256" key="5">
    <source>
        <dbReference type="ARBA" id="ARBA00023163"/>
    </source>
</evidence>
<dbReference type="PANTHER" id="PTHR32071:SF117">
    <property type="entry name" value="PTS-DEPENDENT DIHYDROXYACETONE KINASE OPERON REGULATORY PROTEIN-RELATED"/>
    <property type="match status" value="1"/>
</dbReference>
<evidence type="ECO:0000256" key="4">
    <source>
        <dbReference type="ARBA" id="ARBA00023125"/>
    </source>
</evidence>
<evidence type="ECO:0000313" key="8">
    <source>
        <dbReference type="Proteomes" id="UP000287410"/>
    </source>
</evidence>
<gene>
    <name evidence="7" type="ORF">CWE12_06790</name>
</gene>
<dbReference type="InterPro" id="IPR025662">
    <property type="entry name" value="Sigma_54_int_dom_ATP-bd_1"/>
</dbReference>
<dbReference type="InterPro" id="IPR025944">
    <property type="entry name" value="Sigma_54_int_dom_CS"/>
</dbReference>
<dbReference type="RefSeq" id="WP_126788912.1">
    <property type="nucleotide sequence ID" value="NZ_PIPN01000002.1"/>
</dbReference>
<dbReference type="CDD" id="cd00009">
    <property type="entry name" value="AAA"/>
    <property type="match status" value="1"/>
</dbReference>
<dbReference type="Gene3D" id="1.10.8.60">
    <property type="match status" value="1"/>
</dbReference>
<dbReference type="PROSITE" id="PS00675">
    <property type="entry name" value="SIGMA54_INTERACT_1"/>
    <property type="match status" value="1"/>
</dbReference>
<dbReference type="PROSITE" id="PS50045">
    <property type="entry name" value="SIGMA54_INTERACT_4"/>
    <property type="match status" value="1"/>
</dbReference>
<evidence type="ECO:0000256" key="1">
    <source>
        <dbReference type="ARBA" id="ARBA00022741"/>
    </source>
</evidence>
<dbReference type="Pfam" id="PF25601">
    <property type="entry name" value="AAA_lid_14"/>
    <property type="match status" value="1"/>
</dbReference>
<dbReference type="InterPro" id="IPR002197">
    <property type="entry name" value="HTH_Fis"/>
</dbReference>
<dbReference type="PANTHER" id="PTHR32071">
    <property type="entry name" value="TRANSCRIPTIONAL REGULATORY PROTEIN"/>
    <property type="match status" value="1"/>
</dbReference>
<proteinExistence type="predicted"/>
<accession>A0ABY0C1A1</accession>
<dbReference type="InterPro" id="IPR027417">
    <property type="entry name" value="P-loop_NTPase"/>
</dbReference>
<evidence type="ECO:0000259" key="6">
    <source>
        <dbReference type="PROSITE" id="PS50045"/>
    </source>
</evidence>
<dbReference type="Gene3D" id="1.10.10.60">
    <property type="entry name" value="Homeodomain-like"/>
    <property type="match status" value="1"/>
</dbReference>
<keyword evidence="5" id="KW-0804">Transcription</keyword>
<dbReference type="PRINTS" id="PR01590">
    <property type="entry name" value="HTHFIS"/>
</dbReference>
<dbReference type="InterPro" id="IPR002078">
    <property type="entry name" value="Sigma_54_int"/>
</dbReference>
<feature type="domain" description="Sigma-54 factor interaction" evidence="6">
    <location>
        <begin position="142"/>
        <end position="370"/>
    </location>
</feature>
<dbReference type="InterPro" id="IPR025943">
    <property type="entry name" value="Sigma_54_int_dom_ATP-bd_2"/>
</dbReference>
<organism evidence="7 8">
    <name type="scientific">Aliidiomarina sedimenti</name>
    <dbReference type="NCBI Taxonomy" id="1933879"/>
    <lineage>
        <taxon>Bacteria</taxon>
        <taxon>Pseudomonadati</taxon>
        <taxon>Pseudomonadota</taxon>
        <taxon>Gammaproteobacteria</taxon>
        <taxon>Alteromonadales</taxon>
        <taxon>Idiomarinaceae</taxon>
        <taxon>Aliidiomarina</taxon>
    </lineage>
</organism>
<dbReference type="Gene3D" id="3.40.50.300">
    <property type="entry name" value="P-loop containing nucleotide triphosphate hydrolases"/>
    <property type="match status" value="1"/>
</dbReference>
<evidence type="ECO:0000256" key="3">
    <source>
        <dbReference type="ARBA" id="ARBA00023015"/>
    </source>
</evidence>
<dbReference type="Pfam" id="PF02954">
    <property type="entry name" value="HTH_8"/>
    <property type="match status" value="1"/>
</dbReference>
<protein>
    <submittedName>
        <fullName evidence="7">Sigma-54-dependent Fis family transcriptional regulator</fullName>
    </submittedName>
</protein>
<name>A0ABY0C1A1_9GAMM</name>
<dbReference type="Pfam" id="PF00158">
    <property type="entry name" value="Sigma54_activat"/>
    <property type="match status" value="1"/>
</dbReference>
<dbReference type="Proteomes" id="UP000287410">
    <property type="component" value="Unassembled WGS sequence"/>
</dbReference>
<keyword evidence="2" id="KW-0067">ATP-binding</keyword>
<sequence length="442" mass="49296">MARPRLFLHIKDPSLDKRLRSLPVVSKFSLITSRGDPDWPTHMVTAKPTVALVEMNQLCDTERQQLRRLRPFQRRDYIILSQGSPNPDIDNQLLHHAGFHFRAPYCLQQIEATLQDFYHRGQRDQAVSEQILHSELEQFGLLVGSSQSMRDLYQTIRKVADSAAHVLVSGESGAGKELVANTIHSASARADKPFIALNCGALSPDLIDSELFGHVKGSFTGALRDHKGVFEQADGGTLFLDEITEMPLEQQVKLLRVLESGEYRKVGGSGTQLANVRVIAATNREVQDAVEHGFLRQDLYFRLAQFPIRVPALRERGEDIEGLAKHFLAYRNACEGTAKSITPAALAQIGRYHWPGNVRELKHTLERAYILADNVIEPRHIALDGASKPCVLAMPSGMPLKELEAAAIQQTLLRNQGNKTSSAEQLGISVKTLYNKLEKYQS</sequence>
<keyword evidence="8" id="KW-1185">Reference proteome</keyword>
<dbReference type="EMBL" id="PIPN01000002">
    <property type="protein sequence ID" value="RUO30939.1"/>
    <property type="molecule type" value="Genomic_DNA"/>
</dbReference>
<dbReference type="SMART" id="SM00382">
    <property type="entry name" value="AAA"/>
    <property type="match status" value="1"/>
</dbReference>
<dbReference type="SUPFAM" id="SSF52540">
    <property type="entry name" value="P-loop containing nucleoside triphosphate hydrolases"/>
    <property type="match status" value="1"/>
</dbReference>
<comment type="caution">
    <text evidence="7">The sequence shown here is derived from an EMBL/GenBank/DDBJ whole genome shotgun (WGS) entry which is preliminary data.</text>
</comment>
<dbReference type="PROSITE" id="PS00688">
    <property type="entry name" value="SIGMA54_INTERACT_3"/>
    <property type="match status" value="1"/>
</dbReference>
<keyword evidence="1" id="KW-0547">Nucleotide-binding</keyword>
<dbReference type="PROSITE" id="PS00676">
    <property type="entry name" value="SIGMA54_INTERACT_2"/>
    <property type="match status" value="1"/>
</dbReference>
<dbReference type="InterPro" id="IPR003593">
    <property type="entry name" value="AAA+_ATPase"/>
</dbReference>
<dbReference type="SUPFAM" id="SSF46689">
    <property type="entry name" value="Homeodomain-like"/>
    <property type="match status" value="1"/>
</dbReference>
<dbReference type="InterPro" id="IPR058031">
    <property type="entry name" value="AAA_lid_NorR"/>
</dbReference>
<evidence type="ECO:0000313" key="7">
    <source>
        <dbReference type="EMBL" id="RUO30939.1"/>
    </source>
</evidence>